<dbReference type="InterPro" id="IPR011989">
    <property type="entry name" value="ARM-like"/>
</dbReference>
<dbReference type="FunFam" id="1.25.10.10:FF:000353">
    <property type="entry name" value="Serine/threonine-protein phosphatase 2A 56 kDa regulatory subunit"/>
    <property type="match status" value="1"/>
</dbReference>
<dbReference type="AlphaFoldDB" id="A0A8X6I280"/>
<evidence type="ECO:0000313" key="3">
    <source>
        <dbReference type="EMBL" id="GFQ96909.1"/>
    </source>
</evidence>
<feature type="compositionally biased region" description="Basic and acidic residues" evidence="2">
    <location>
        <begin position="1"/>
        <end position="10"/>
    </location>
</feature>
<evidence type="ECO:0000256" key="1">
    <source>
        <dbReference type="ARBA" id="ARBA00009745"/>
    </source>
</evidence>
<reference evidence="3" key="1">
    <citation type="submission" date="2020-07" db="EMBL/GenBank/DDBJ databases">
        <title>Multicomponent nature underlies the extraordinary mechanical properties of spider dragline silk.</title>
        <authorList>
            <person name="Kono N."/>
            <person name="Nakamura H."/>
            <person name="Mori M."/>
            <person name="Yoshida Y."/>
            <person name="Ohtoshi R."/>
            <person name="Malay A.D."/>
            <person name="Moran D.A.P."/>
            <person name="Tomita M."/>
            <person name="Numata K."/>
            <person name="Arakawa K."/>
        </authorList>
    </citation>
    <scope>NUCLEOTIDE SEQUENCE</scope>
</reference>
<dbReference type="PANTHER" id="PTHR10257:SF3">
    <property type="entry name" value="SERINE_THREONINE-PROTEIN PHOSPHATASE 2A 56 KDA REGULATORY SUBUNIT GAMMA ISOFORM"/>
    <property type="match status" value="1"/>
</dbReference>
<dbReference type="SUPFAM" id="SSF48371">
    <property type="entry name" value="ARM repeat"/>
    <property type="match status" value="1"/>
</dbReference>
<keyword evidence="4" id="KW-1185">Reference proteome</keyword>
<dbReference type="InterPro" id="IPR016024">
    <property type="entry name" value="ARM-type_fold"/>
</dbReference>
<dbReference type="Proteomes" id="UP000887116">
    <property type="component" value="Unassembled WGS sequence"/>
</dbReference>
<evidence type="ECO:0000256" key="2">
    <source>
        <dbReference type="SAM" id="MobiDB-lite"/>
    </source>
</evidence>
<accession>A0A8X6I280</accession>
<comment type="caution">
    <text evidence="3">The sequence shown here is derived from an EMBL/GenBank/DDBJ whole genome shotgun (WGS) entry which is preliminary data.</text>
</comment>
<organism evidence="3 4">
    <name type="scientific">Trichonephila clavata</name>
    <name type="common">Joro spider</name>
    <name type="synonym">Nephila clavata</name>
    <dbReference type="NCBI Taxonomy" id="2740835"/>
    <lineage>
        <taxon>Eukaryota</taxon>
        <taxon>Metazoa</taxon>
        <taxon>Ecdysozoa</taxon>
        <taxon>Arthropoda</taxon>
        <taxon>Chelicerata</taxon>
        <taxon>Arachnida</taxon>
        <taxon>Araneae</taxon>
        <taxon>Araneomorphae</taxon>
        <taxon>Entelegynae</taxon>
        <taxon>Araneoidea</taxon>
        <taxon>Nephilidae</taxon>
        <taxon>Trichonephila</taxon>
    </lineage>
</organism>
<dbReference type="GO" id="GO:0005634">
    <property type="term" value="C:nucleus"/>
    <property type="evidence" value="ECO:0007669"/>
    <property type="project" value="TreeGrafter"/>
</dbReference>
<protein>
    <submittedName>
        <fullName evidence="3">Uncharacterized protein</fullName>
    </submittedName>
</protein>
<dbReference type="EMBL" id="BMAO01034493">
    <property type="protein sequence ID" value="GFQ96909.1"/>
    <property type="molecule type" value="Genomic_DNA"/>
</dbReference>
<dbReference type="GO" id="GO:0005829">
    <property type="term" value="C:cytosol"/>
    <property type="evidence" value="ECO:0007669"/>
    <property type="project" value="TreeGrafter"/>
</dbReference>
<name>A0A8X6I280_TRICU</name>
<feature type="region of interest" description="Disordered" evidence="2">
    <location>
        <begin position="1"/>
        <end position="36"/>
    </location>
</feature>
<comment type="similarity">
    <text evidence="1">Belongs to the phosphatase 2A regulatory subunit B56 family.</text>
</comment>
<dbReference type="PANTHER" id="PTHR10257">
    <property type="entry name" value="SERINE/THREONINE PROTEIN PHOSPHATASE 2A PP2A REGULATORY SUBUNIT B"/>
    <property type="match status" value="1"/>
</dbReference>
<gene>
    <name evidence="3" type="primary">PPP2R5D</name>
    <name evidence="3" type="ORF">TNCT_395401</name>
</gene>
<proteinExistence type="inferred from homology"/>
<dbReference type="OrthoDB" id="10264446at2759"/>
<dbReference type="GO" id="GO:0072542">
    <property type="term" value="F:protein phosphatase activator activity"/>
    <property type="evidence" value="ECO:0007669"/>
    <property type="project" value="TreeGrafter"/>
</dbReference>
<dbReference type="Gene3D" id="1.25.10.10">
    <property type="entry name" value="Leucine-rich Repeat Variant"/>
    <property type="match status" value="1"/>
</dbReference>
<dbReference type="GO" id="GO:0007165">
    <property type="term" value="P:signal transduction"/>
    <property type="evidence" value="ECO:0007669"/>
    <property type="project" value="InterPro"/>
</dbReference>
<dbReference type="Pfam" id="PF01603">
    <property type="entry name" value="B56"/>
    <property type="match status" value="1"/>
</dbReference>
<dbReference type="InterPro" id="IPR002554">
    <property type="entry name" value="PP2A_B56"/>
</dbReference>
<dbReference type="GO" id="GO:0000159">
    <property type="term" value="C:protein phosphatase type 2A complex"/>
    <property type="evidence" value="ECO:0007669"/>
    <property type="project" value="InterPro"/>
</dbReference>
<sequence>MPNKSEKEKFSTVAGDSKNANVPPPTQLTKIKYSGPPYIKKDKRQTSSRFNISKNRELQKLPLLKDAQGNEWEELFIQKLRQCCVLFDFATDPLSDLKYKEVKRAALNEMLDYIFTQRGVITEAIYPEIVHMFSCNVFRTLPPSSNPSGAEFDPEEDEPTLEAAWPHLQLVYEFFLRFLESPDFQPNIVKRYIDQKFVLQLLELFDSEDPRERDFLKTTLHRIYGKFLGLRAYIRKQINNIFYRFIYETEHHNGIAELLEILGR</sequence>
<evidence type="ECO:0000313" key="4">
    <source>
        <dbReference type="Proteomes" id="UP000887116"/>
    </source>
</evidence>